<feature type="region of interest" description="Disordered" evidence="1">
    <location>
        <begin position="102"/>
        <end position="232"/>
    </location>
</feature>
<keyword evidence="2" id="KW-0472">Membrane</keyword>
<keyword evidence="2" id="KW-1133">Transmembrane helix</keyword>
<gene>
    <name evidence="3" type="ORF">SLS58_006711</name>
</gene>
<evidence type="ECO:0000313" key="3">
    <source>
        <dbReference type="EMBL" id="KAL1640697.1"/>
    </source>
</evidence>
<sequence>MWRQRKNRLVRVMTAWPYATLVGTYATSVAVLDFAASFAASLTMLTISLAWGSLNLLMPRQTFAEFVGPDENTWNFGQVLPMLLLLLPVVSVVEEFSVAKNHEGGQGEIVPRPKSHYSPDWAKETPKATTGTTRPRAETSELPLLSHRRTQSSSADAPASRTGTATTSSSSFSTSKYRFPPDHTRPDEVYSSDKDASPTSIREVSTWRSDLEGNEQDGGRERTEEGEKTQREADDELLCSSRFFRSLVWLILVGIVLATAWVFVMQSFNVVNGLGEDQVVLNAGLASVVVTGLMLVWIAVGSSFSSVDKLP</sequence>
<dbReference type="Proteomes" id="UP001521184">
    <property type="component" value="Unassembled WGS sequence"/>
</dbReference>
<evidence type="ECO:0000313" key="4">
    <source>
        <dbReference type="Proteomes" id="UP001521184"/>
    </source>
</evidence>
<comment type="caution">
    <text evidence="3">The sequence shown here is derived from an EMBL/GenBank/DDBJ whole genome shotgun (WGS) entry which is preliminary data.</text>
</comment>
<proteinExistence type="predicted"/>
<feature type="transmembrane region" description="Helical" evidence="2">
    <location>
        <begin position="247"/>
        <end position="268"/>
    </location>
</feature>
<feature type="compositionally biased region" description="Basic and acidic residues" evidence="1">
    <location>
        <begin position="217"/>
        <end position="232"/>
    </location>
</feature>
<feature type="transmembrane region" description="Helical" evidence="2">
    <location>
        <begin position="21"/>
        <end position="54"/>
    </location>
</feature>
<accession>A0ABR3TMB4</accession>
<protein>
    <submittedName>
        <fullName evidence="3">Uncharacterized protein</fullName>
    </submittedName>
</protein>
<evidence type="ECO:0000256" key="2">
    <source>
        <dbReference type="SAM" id="Phobius"/>
    </source>
</evidence>
<evidence type="ECO:0000256" key="1">
    <source>
        <dbReference type="SAM" id="MobiDB-lite"/>
    </source>
</evidence>
<feature type="compositionally biased region" description="Low complexity" evidence="1">
    <location>
        <begin position="160"/>
        <end position="175"/>
    </location>
</feature>
<name>A0ABR3TMB4_9PEZI</name>
<feature type="compositionally biased region" description="Polar residues" evidence="1">
    <location>
        <begin position="197"/>
        <end position="208"/>
    </location>
</feature>
<dbReference type="EMBL" id="JAKEKT020000047">
    <property type="protein sequence ID" value="KAL1640697.1"/>
    <property type="molecule type" value="Genomic_DNA"/>
</dbReference>
<reference evidence="3 4" key="1">
    <citation type="journal article" date="2023" name="Plant Dis.">
        <title>First Report of Diplodia intermedia Causing Canker and Dieback Diseases on Apple Trees in Canada.</title>
        <authorList>
            <person name="Ellouze W."/>
            <person name="Ilyukhin E."/>
            <person name="Sulman M."/>
            <person name="Ali S."/>
        </authorList>
    </citation>
    <scope>NUCLEOTIDE SEQUENCE [LARGE SCALE GENOMIC DNA]</scope>
    <source>
        <strain evidence="3 4">M45-28</strain>
    </source>
</reference>
<organism evidence="3 4">
    <name type="scientific">Diplodia intermedia</name>
    <dbReference type="NCBI Taxonomy" id="856260"/>
    <lineage>
        <taxon>Eukaryota</taxon>
        <taxon>Fungi</taxon>
        <taxon>Dikarya</taxon>
        <taxon>Ascomycota</taxon>
        <taxon>Pezizomycotina</taxon>
        <taxon>Dothideomycetes</taxon>
        <taxon>Dothideomycetes incertae sedis</taxon>
        <taxon>Botryosphaeriales</taxon>
        <taxon>Botryosphaeriaceae</taxon>
        <taxon>Diplodia</taxon>
    </lineage>
</organism>
<feature type="transmembrane region" description="Helical" evidence="2">
    <location>
        <begin position="280"/>
        <end position="300"/>
    </location>
</feature>
<keyword evidence="4" id="KW-1185">Reference proteome</keyword>
<feature type="compositionally biased region" description="Basic and acidic residues" evidence="1">
    <location>
        <begin position="179"/>
        <end position="196"/>
    </location>
</feature>
<keyword evidence="2" id="KW-0812">Transmembrane</keyword>